<dbReference type="PANTHER" id="PTHR43283">
    <property type="entry name" value="BETA-LACTAMASE-RELATED"/>
    <property type="match status" value="1"/>
</dbReference>
<evidence type="ECO:0000313" key="3">
    <source>
        <dbReference type="Proteomes" id="UP000190092"/>
    </source>
</evidence>
<feature type="domain" description="Beta-lactamase-related" evidence="1">
    <location>
        <begin position="24"/>
        <end position="375"/>
    </location>
</feature>
<dbReference type="AlphaFoldDB" id="A0A1T4PFY2"/>
<sequence>MSHAASPSSPLASSEESSLAARIDAVIGGALAAQRIVGTVVLVSRDGETIYRRAAGWADREAHVPMRVETLFRLASMTKLFVSTATMVLVARNQLDLEDEVSRWLPDFKPRLANGQPATIRVRHLLTHTAGLTYSFLEPEDGPYHRAGVSDGMDRVPHGLEENLRRIASVPLLFEPGTAWNYSLATDVLGAVVAAASGLSLPAAIGTLVAEPLGLIDSAFHVTDPARLAAAYADDAPRPRRMGEPETIKWLEGMAAIVMDPSRAFDPSAFPSGGAGMVGTAEDVLRLLETLRRGGAPLLPSTLVSEMGRNQIGTLPVPDWPGWGFGLGFSVLTDPSVAGTLEAPGTWRWGGAYGHSWFVDPVRKLSVVALTNTALEGMSGGRFPQDLCRAVYNN</sequence>
<evidence type="ECO:0000313" key="2">
    <source>
        <dbReference type="EMBL" id="SJZ90227.1"/>
    </source>
</evidence>
<dbReference type="EMBL" id="FUWJ01000002">
    <property type="protein sequence ID" value="SJZ90227.1"/>
    <property type="molecule type" value="Genomic_DNA"/>
</dbReference>
<gene>
    <name evidence="2" type="ORF">SAMN02745126_02796</name>
</gene>
<dbReference type="PANTHER" id="PTHR43283:SF3">
    <property type="entry name" value="BETA-LACTAMASE FAMILY PROTEIN (AFU_ORTHOLOGUE AFUA_5G07500)"/>
    <property type="match status" value="1"/>
</dbReference>
<dbReference type="SUPFAM" id="SSF56601">
    <property type="entry name" value="beta-lactamase/transpeptidase-like"/>
    <property type="match status" value="1"/>
</dbReference>
<dbReference type="Pfam" id="PF00144">
    <property type="entry name" value="Beta-lactamase"/>
    <property type="match status" value="1"/>
</dbReference>
<dbReference type="OrthoDB" id="5705574at2"/>
<dbReference type="InterPro" id="IPR001466">
    <property type="entry name" value="Beta-lactam-related"/>
</dbReference>
<dbReference type="InterPro" id="IPR012338">
    <property type="entry name" value="Beta-lactam/transpept-like"/>
</dbReference>
<dbReference type="Gene3D" id="3.40.710.10">
    <property type="entry name" value="DD-peptidase/beta-lactamase superfamily"/>
    <property type="match status" value="1"/>
</dbReference>
<dbReference type="InterPro" id="IPR050789">
    <property type="entry name" value="Diverse_Enzym_Activities"/>
</dbReference>
<name>A0A1T4PFY2_9HYPH</name>
<dbReference type="RefSeq" id="WP_085934442.1">
    <property type="nucleotide sequence ID" value="NZ_FUWJ01000002.1"/>
</dbReference>
<protein>
    <submittedName>
        <fullName evidence="2">CubicO group peptidase, beta-lactamase class C family</fullName>
    </submittedName>
</protein>
<proteinExistence type="predicted"/>
<accession>A0A1T4PFY2</accession>
<reference evidence="3" key="1">
    <citation type="submission" date="2017-02" db="EMBL/GenBank/DDBJ databases">
        <authorList>
            <person name="Varghese N."/>
            <person name="Submissions S."/>
        </authorList>
    </citation>
    <scope>NUCLEOTIDE SEQUENCE [LARGE SCALE GENOMIC DNA]</scope>
    <source>
        <strain evidence="3">ATCC 27094</strain>
    </source>
</reference>
<evidence type="ECO:0000259" key="1">
    <source>
        <dbReference type="Pfam" id="PF00144"/>
    </source>
</evidence>
<organism evidence="2 3">
    <name type="scientific">Enhydrobacter aerosaccus</name>
    <dbReference type="NCBI Taxonomy" id="225324"/>
    <lineage>
        <taxon>Bacteria</taxon>
        <taxon>Pseudomonadati</taxon>
        <taxon>Pseudomonadota</taxon>
        <taxon>Alphaproteobacteria</taxon>
        <taxon>Hyphomicrobiales</taxon>
        <taxon>Enhydrobacter</taxon>
    </lineage>
</organism>
<dbReference type="STRING" id="225324.SAMN02745126_02796"/>
<dbReference type="Proteomes" id="UP000190092">
    <property type="component" value="Unassembled WGS sequence"/>
</dbReference>
<keyword evidence="3" id="KW-1185">Reference proteome</keyword>